<comment type="subcellular location">
    <subcellularLocation>
        <location evidence="11">Cytoplasm</location>
    </subcellularLocation>
</comment>
<dbReference type="CDD" id="cd06257">
    <property type="entry name" value="DnaJ"/>
    <property type="match status" value="1"/>
</dbReference>
<keyword evidence="3 11" id="KW-0479">Metal-binding</keyword>
<feature type="coiled-coil region" evidence="13">
    <location>
        <begin position="38"/>
        <end position="65"/>
    </location>
</feature>
<dbReference type="PROSITE" id="PS00636">
    <property type="entry name" value="DNAJ_1"/>
    <property type="match status" value="1"/>
</dbReference>
<dbReference type="Gene3D" id="1.10.287.110">
    <property type="entry name" value="DnaJ domain"/>
    <property type="match status" value="1"/>
</dbReference>
<dbReference type="KEGG" id="mco:MCJ_006230"/>
<evidence type="ECO:0000313" key="17">
    <source>
        <dbReference type="Proteomes" id="UP000001491"/>
    </source>
</evidence>
<dbReference type="PROSITE" id="PS50076">
    <property type="entry name" value="DNAJ_2"/>
    <property type="match status" value="1"/>
</dbReference>
<dbReference type="InterPro" id="IPR018253">
    <property type="entry name" value="DnaJ_domain_CS"/>
</dbReference>
<feature type="domain" description="J" evidence="14">
    <location>
        <begin position="5"/>
        <end position="75"/>
    </location>
</feature>
<keyword evidence="2 11" id="KW-0235">DNA replication</keyword>
<dbReference type="GO" id="GO:0008270">
    <property type="term" value="F:zinc ion binding"/>
    <property type="evidence" value="ECO:0007669"/>
    <property type="project" value="UniProtKB-UniRule"/>
</dbReference>
<evidence type="ECO:0000256" key="12">
    <source>
        <dbReference type="PROSITE-ProRule" id="PRU00546"/>
    </source>
</evidence>
<comment type="caution">
    <text evidence="11">Lacks conserved residue(s) required for the propagation of feature annotation.</text>
</comment>
<dbReference type="Gene3D" id="2.10.230.10">
    <property type="entry name" value="Heat shock protein DnaJ, cysteine-rich domain"/>
    <property type="match status" value="1"/>
</dbReference>
<reference evidence="17" key="1">
    <citation type="journal article" date="2009" name="BMC Bioinformatics">
        <title>The Mycoplasma conjunctivae genome sequencing, annotation and analysis.</title>
        <authorList>
            <person name="Calderon-Copete S.P."/>
            <person name="Wigger G."/>
            <person name="Wunderlin C."/>
            <person name="Schmidheini T."/>
            <person name="Frey J."/>
            <person name="Quail M.A."/>
            <person name="Falquet L."/>
        </authorList>
    </citation>
    <scope>NUCLEOTIDE SEQUENCE [LARGE SCALE GENOMIC DNA]</scope>
    <source>
        <strain evidence="17">ATCC 25834 / NCTC 10147 / HRC/581</strain>
    </source>
</reference>
<evidence type="ECO:0000256" key="4">
    <source>
        <dbReference type="ARBA" id="ARBA00022737"/>
    </source>
</evidence>
<keyword evidence="13" id="KW-0175">Coiled coil</keyword>
<dbReference type="InterPro" id="IPR001305">
    <property type="entry name" value="HSP_DnaJ_Cys-rich_dom"/>
</dbReference>
<dbReference type="SUPFAM" id="SSF57938">
    <property type="entry name" value="DnaJ/Hsp40 cysteine-rich domain"/>
    <property type="match status" value="1"/>
</dbReference>
<keyword evidence="6 11" id="KW-0862">Zinc</keyword>
<proteinExistence type="inferred from homology"/>
<comment type="similarity">
    <text evidence="9 11">Belongs to the DnaJ family.</text>
</comment>
<evidence type="ECO:0000259" key="14">
    <source>
        <dbReference type="PROSITE" id="PS50076"/>
    </source>
</evidence>
<feature type="zinc finger region" description="CR-type" evidence="12">
    <location>
        <begin position="140"/>
        <end position="223"/>
    </location>
</feature>
<evidence type="ECO:0000256" key="1">
    <source>
        <dbReference type="ARBA" id="ARBA00022490"/>
    </source>
</evidence>
<feature type="binding site" evidence="11">
    <location>
        <position position="173"/>
    </location>
    <ligand>
        <name>Zn(2+)</name>
        <dbReference type="ChEBI" id="CHEBI:29105"/>
        <label>2</label>
    </ligand>
</feature>
<dbReference type="eggNOG" id="COG0484">
    <property type="taxonomic scope" value="Bacteria"/>
</dbReference>
<organism evidence="16 17">
    <name type="scientific">Mesomycoplasma conjunctivae (strain ATCC 25834 / NCTC 10147 / HRC/581)</name>
    <name type="common">Mycoplasma conjunctivae</name>
    <dbReference type="NCBI Taxonomy" id="572263"/>
    <lineage>
        <taxon>Bacteria</taxon>
        <taxon>Bacillati</taxon>
        <taxon>Mycoplasmatota</taxon>
        <taxon>Mycoplasmoidales</taxon>
        <taxon>Metamycoplasmataceae</taxon>
        <taxon>Mesomycoplasma</taxon>
    </lineage>
</organism>
<dbReference type="GO" id="GO:0042026">
    <property type="term" value="P:protein refolding"/>
    <property type="evidence" value="ECO:0007669"/>
    <property type="project" value="TreeGrafter"/>
</dbReference>
<dbReference type="Gene3D" id="2.60.260.20">
    <property type="entry name" value="Urease metallochaperone UreE, N-terminal domain"/>
    <property type="match status" value="2"/>
</dbReference>
<keyword evidence="7 11" id="KW-0346">Stress response</keyword>
<feature type="binding site" evidence="11">
    <location>
        <position position="153"/>
    </location>
    <ligand>
        <name>Zn(2+)</name>
        <dbReference type="ChEBI" id="CHEBI:29105"/>
        <label>1</label>
    </ligand>
</feature>
<evidence type="ECO:0000256" key="2">
    <source>
        <dbReference type="ARBA" id="ARBA00022705"/>
    </source>
</evidence>
<evidence type="ECO:0000256" key="7">
    <source>
        <dbReference type="ARBA" id="ARBA00023016"/>
    </source>
</evidence>
<feature type="binding site" evidence="11">
    <location>
        <position position="211"/>
    </location>
    <ligand>
        <name>Zn(2+)</name>
        <dbReference type="ChEBI" id="CHEBI:29105"/>
        <label>1</label>
    </ligand>
</feature>
<dbReference type="PROSITE" id="PS51188">
    <property type="entry name" value="ZF_CR"/>
    <property type="match status" value="1"/>
</dbReference>
<dbReference type="PANTHER" id="PTHR43096">
    <property type="entry name" value="DNAJ HOMOLOG 1, MITOCHONDRIAL-RELATED"/>
    <property type="match status" value="1"/>
</dbReference>
<keyword evidence="1 11" id="KW-0963">Cytoplasm</keyword>
<dbReference type="NCBIfam" id="TIGR02349">
    <property type="entry name" value="DnaJ_bact"/>
    <property type="match status" value="1"/>
</dbReference>
<comment type="subunit">
    <text evidence="11">Homodimer.</text>
</comment>
<evidence type="ECO:0000256" key="8">
    <source>
        <dbReference type="ARBA" id="ARBA00023186"/>
    </source>
</evidence>
<dbReference type="SMART" id="SM00271">
    <property type="entry name" value="DnaJ"/>
    <property type="match status" value="1"/>
</dbReference>
<evidence type="ECO:0000256" key="6">
    <source>
        <dbReference type="ARBA" id="ARBA00022833"/>
    </source>
</evidence>
<dbReference type="InterPro" id="IPR012724">
    <property type="entry name" value="DnaJ"/>
</dbReference>
<dbReference type="NCBIfam" id="NF008035">
    <property type="entry name" value="PRK10767.1"/>
    <property type="match status" value="1"/>
</dbReference>
<feature type="binding site" evidence="11">
    <location>
        <position position="170"/>
    </location>
    <ligand>
        <name>Zn(2+)</name>
        <dbReference type="ChEBI" id="CHEBI:29105"/>
        <label>2</label>
    </ligand>
</feature>
<accession>C5J755</accession>
<evidence type="ECO:0000256" key="3">
    <source>
        <dbReference type="ARBA" id="ARBA00022723"/>
    </source>
</evidence>
<dbReference type="GO" id="GO:0006260">
    <property type="term" value="P:DNA replication"/>
    <property type="evidence" value="ECO:0007669"/>
    <property type="project" value="UniProtKB-KW"/>
</dbReference>
<dbReference type="InterPro" id="IPR036410">
    <property type="entry name" value="HSP_DnaJ_Cys-rich_dom_sf"/>
</dbReference>
<dbReference type="GO" id="GO:0031072">
    <property type="term" value="F:heat shock protein binding"/>
    <property type="evidence" value="ECO:0007669"/>
    <property type="project" value="InterPro"/>
</dbReference>
<dbReference type="GO" id="GO:0009408">
    <property type="term" value="P:response to heat"/>
    <property type="evidence" value="ECO:0007669"/>
    <property type="project" value="InterPro"/>
</dbReference>
<dbReference type="GO" id="GO:0005524">
    <property type="term" value="F:ATP binding"/>
    <property type="evidence" value="ECO:0007669"/>
    <property type="project" value="InterPro"/>
</dbReference>
<evidence type="ECO:0000259" key="15">
    <source>
        <dbReference type="PROSITE" id="PS51188"/>
    </source>
</evidence>
<dbReference type="Pfam" id="PF01556">
    <property type="entry name" value="DnaJ_C"/>
    <property type="match status" value="1"/>
</dbReference>
<evidence type="ECO:0000313" key="16">
    <source>
        <dbReference type="EMBL" id="CAT05318.1"/>
    </source>
</evidence>
<dbReference type="Proteomes" id="UP000001491">
    <property type="component" value="Chromosome"/>
</dbReference>
<comment type="function">
    <text evidence="11">Participates actively in the response to hyperosmotic and heat shock by preventing the aggregation of stress-denatured proteins and by disaggregating proteins, also in an autonomous, DnaK-independent fashion. Unfolded proteins bind initially to DnaJ; upon interaction with the DnaJ-bound protein, DnaK hydrolyzes its bound ATP, resulting in the formation of a stable complex. GrpE releases ADP from DnaK; ATP binding to DnaK triggers the release of the substrate protein, thus completing the reaction cycle. Several rounds of ATP-dependent interactions between DnaJ, DnaK and GrpE are required for fully efficient folding. Also involved, together with DnaK and GrpE, in the DNA replication of plasmids through activation of initiation proteins.</text>
</comment>
<feature type="domain" description="CR-type" evidence="15">
    <location>
        <begin position="140"/>
        <end position="223"/>
    </location>
</feature>
<keyword evidence="4 11" id="KW-0677">Repeat</keyword>
<protein>
    <recommendedName>
        <fullName evidence="10 11">Chaperone protein DnaJ</fullName>
    </recommendedName>
</protein>
<dbReference type="HOGENOM" id="CLU_017633_0_7_14"/>
<evidence type="ECO:0000256" key="10">
    <source>
        <dbReference type="ARBA" id="ARBA00067609"/>
    </source>
</evidence>
<gene>
    <name evidence="11 16" type="primary">dnaJ</name>
    <name evidence="16" type="ordered locus">MCJ_006230</name>
</gene>
<dbReference type="PANTHER" id="PTHR43096:SF48">
    <property type="entry name" value="CHAPERONE PROTEIN DNAJ"/>
    <property type="match status" value="1"/>
</dbReference>
<comment type="cofactor">
    <cofactor evidence="11">
        <name>Zn(2+)</name>
        <dbReference type="ChEBI" id="CHEBI:29105"/>
    </cofactor>
    <text evidence="11">Binds 2 Zn(2+) ions per monomer.</text>
</comment>
<dbReference type="AlphaFoldDB" id="C5J755"/>
<dbReference type="GO" id="GO:0005737">
    <property type="term" value="C:cytoplasm"/>
    <property type="evidence" value="ECO:0007669"/>
    <property type="project" value="UniProtKB-SubCell"/>
</dbReference>
<dbReference type="PRINTS" id="PR00625">
    <property type="entry name" value="JDOMAIN"/>
</dbReference>
<dbReference type="HAMAP" id="MF_01152">
    <property type="entry name" value="DnaJ"/>
    <property type="match status" value="1"/>
</dbReference>
<keyword evidence="8 11" id="KW-0143">Chaperone</keyword>
<dbReference type="FunFam" id="2.10.230.10:FF:000002">
    <property type="entry name" value="Molecular chaperone DnaJ"/>
    <property type="match status" value="1"/>
</dbReference>
<sequence length="375" mass="41563">MTKKDYYEVLGISRSADTSEIKKAYRTLANKWHPDKHSQKTEAEKKEAEEKFKEVLEAYEVLSDENKKSQYDTYGHAAFEQGGMGGAQGFSGFSGFGDIFSDLFEGFGFGGRSSRNSNQAQRGQDLIRSINISFEDSILGTKTKINLDKYNNCSHCNGSGANSSQDIHVCPTCNGKGQVIELTRVPGFGQIQNTTTCRKCAGSGKIISKKCKQCLGSTYTKINETITINIPAGIRDGMQIRMSGYGGPGKNRGSNGDLLLEINVLSHKHYTRAGSDIHINLPVSIVDIINENYVDVPAPIGMQQIRLRQHYKSGDVITVKNAGAPIKPNSSSKGDLKVHLVFYIPDFSTKQKQKLNEVFDELKDKTKDKWLKDFY</sequence>
<feature type="binding site" evidence="11">
    <location>
        <position position="197"/>
    </location>
    <ligand>
        <name>Zn(2+)</name>
        <dbReference type="ChEBI" id="CHEBI:29105"/>
        <label>2</label>
    </ligand>
</feature>
<dbReference type="SUPFAM" id="SSF49493">
    <property type="entry name" value="HSP40/DnaJ peptide-binding domain"/>
    <property type="match status" value="2"/>
</dbReference>
<evidence type="ECO:0000256" key="13">
    <source>
        <dbReference type="SAM" id="Coils"/>
    </source>
</evidence>
<dbReference type="InterPro" id="IPR001623">
    <property type="entry name" value="DnaJ_domain"/>
</dbReference>
<comment type="domain">
    <text evidence="11">The J domain is necessary and sufficient to stimulate DnaK ATPase activity. Zinc center 1 plays an important role in the autonomous, DnaK-independent chaperone activity of DnaJ. Zinc center 2 is essential for interaction with DnaK and for DnaJ activity.</text>
</comment>
<dbReference type="SUPFAM" id="SSF46565">
    <property type="entry name" value="Chaperone J-domain"/>
    <property type="match status" value="1"/>
</dbReference>
<dbReference type="Pfam" id="PF00226">
    <property type="entry name" value="DnaJ"/>
    <property type="match status" value="1"/>
</dbReference>
<evidence type="ECO:0000256" key="9">
    <source>
        <dbReference type="ARBA" id="ARBA00061004"/>
    </source>
</evidence>
<dbReference type="GO" id="GO:0051082">
    <property type="term" value="F:unfolded protein binding"/>
    <property type="evidence" value="ECO:0007669"/>
    <property type="project" value="UniProtKB-UniRule"/>
</dbReference>
<feature type="binding site" evidence="11">
    <location>
        <position position="214"/>
    </location>
    <ligand>
        <name>Zn(2+)</name>
        <dbReference type="ChEBI" id="CHEBI:29105"/>
        <label>1</label>
    </ligand>
</feature>
<evidence type="ECO:0000256" key="5">
    <source>
        <dbReference type="ARBA" id="ARBA00022771"/>
    </source>
</evidence>
<keyword evidence="17" id="KW-1185">Reference proteome</keyword>
<dbReference type="CDD" id="cd10719">
    <property type="entry name" value="DnaJ_zf"/>
    <property type="match status" value="1"/>
</dbReference>
<dbReference type="CDD" id="cd10747">
    <property type="entry name" value="DnaJ_C"/>
    <property type="match status" value="1"/>
</dbReference>
<dbReference type="InterPro" id="IPR036869">
    <property type="entry name" value="J_dom_sf"/>
</dbReference>
<dbReference type="EMBL" id="FM864216">
    <property type="protein sequence ID" value="CAT05318.1"/>
    <property type="molecule type" value="Genomic_DNA"/>
</dbReference>
<dbReference type="Pfam" id="PF00684">
    <property type="entry name" value="DnaJ_CXXCXGXG"/>
    <property type="match status" value="1"/>
</dbReference>
<keyword evidence="5 11" id="KW-0863">Zinc-finger</keyword>
<evidence type="ECO:0000256" key="11">
    <source>
        <dbReference type="HAMAP-Rule" id="MF_01152"/>
    </source>
</evidence>
<feature type="binding site" evidence="11">
    <location>
        <position position="200"/>
    </location>
    <ligand>
        <name>Zn(2+)</name>
        <dbReference type="ChEBI" id="CHEBI:29105"/>
        <label>2</label>
    </ligand>
</feature>
<feature type="binding site" evidence="11">
    <location>
        <position position="156"/>
    </location>
    <ligand>
        <name>Zn(2+)</name>
        <dbReference type="ChEBI" id="CHEBI:29105"/>
        <label>1</label>
    </ligand>
</feature>
<dbReference type="InterPro" id="IPR002939">
    <property type="entry name" value="DnaJ_C"/>
</dbReference>
<dbReference type="InterPro" id="IPR008971">
    <property type="entry name" value="HSP40/DnaJ_pept-bd"/>
</dbReference>
<name>C5J755_MESCH</name>